<feature type="non-terminal residue" evidence="2">
    <location>
        <position position="202"/>
    </location>
</feature>
<evidence type="ECO:0000313" key="3">
    <source>
        <dbReference type="Proteomes" id="UP001221142"/>
    </source>
</evidence>
<gene>
    <name evidence="2" type="ORF">FB45DRAFT_763887</name>
</gene>
<reference evidence="2" key="1">
    <citation type="submission" date="2023-03" db="EMBL/GenBank/DDBJ databases">
        <title>Massive genome expansion in bonnet fungi (Mycena s.s.) driven by repeated elements and novel gene families across ecological guilds.</title>
        <authorList>
            <consortium name="Lawrence Berkeley National Laboratory"/>
            <person name="Harder C.B."/>
            <person name="Miyauchi S."/>
            <person name="Viragh M."/>
            <person name="Kuo A."/>
            <person name="Thoen E."/>
            <person name="Andreopoulos B."/>
            <person name="Lu D."/>
            <person name="Skrede I."/>
            <person name="Drula E."/>
            <person name="Henrissat B."/>
            <person name="Morin E."/>
            <person name="Kohler A."/>
            <person name="Barry K."/>
            <person name="LaButti K."/>
            <person name="Morin E."/>
            <person name="Salamov A."/>
            <person name="Lipzen A."/>
            <person name="Mereny Z."/>
            <person name="Hegedus B."/>
            <person name="Baldrian P."/>
            <person name="Stursova M."/>
            <person name="Weitz H."/>
            <person name="Taylor A."/>
            <person name="Grigoriev I.V."/>
            <person name="Nagy L.G."/>
            <person name="Martin F."/>
            <person name="Kauserud H."/>
        </authorList>
    </citation>
    <scope>NUCLEOTIDE SEQUENCE</scope>
    <source>
        <strain evidence="2">9284</strain>
    </source>
</reference>
<proteinExistence type="predicted"/>
<dbReference type="Proteomes" id="UP001221142">
    <property type="component" value="Unassembled WGS sequence"/>
</dbReference>
<dbReference type="PANTHER" id="PTHR46910">
    <property type="entry name" value="TRANSCRIPTION FACTOR PDR1"/>
    <property type="match status" value="1"/>
</dbReference>
<name>A0AAD7B2Q0_9AGAR</name>
<dbReference type="GO" id="GO:0003700">
    <property type="term" value="F:DNA-binding transcription factor activity"/>
    <property type="evidence" value="ECO:0007669"/>
    <property type="project" value="InterPro"/>
</dbReference>
<dbReference type="CDD" id="cd12148">
    <property type="entry name" value="fungal_TF_MHR"/>
    <property type="match status" value="1"/>
</dbReference>
<protein>
    <submittedName>
        <fullName evidence="2">Uncharacterized protein</fullName>
    </submittedName>
</protein>
<evidence type="ECO:0000256" key="1">
    <source>
        <dbReference type="ARBA" id="ARBA00023242"/>
    </source>
</evidence>
<organism evidence="2 3">
    <name type="scientific">Roridomyces roridus</name>
    <dbReference type="NCBI Taxonomy" id="1738132"/>
    <lineage>
        <taxon>Eukaryota</taxon>
        <taxon>Fungi</taxon>
        <taxon>Dikarya</taxon>
        <taxon>Basidiomycota</taxon>
        <taxon>Agaricomycotina</taxon>
        <taxon>Agaricomycetes</taxon>
        <taxon>Agaricomycetidae</taxon>
        <taxon>Agaricales</taxon>
        <taxon>Marasmiineae</taxon>
        <taxon>Mycenaceae</taxon>
        <taxon>Roridomyces</taxon>
    </lineage>
</organism>
<dbReference type="PANTHER" id="PTHR46910:SF38">
    <property type="entry name" value="ZN(2)-C6 FUNGAL-TYPE DOMAIN-CONTAINING PROTEIN"/>
    <property type="match status" value="1"/>
</dbReference>
<sequence length="202" mass="23092">FDQELPIECDDEYWNPEDDGAQAFKQPEDKPSTITFFNCYLRLNNLLGFSLKMLYSLAKTKELLAVRNDKWEEHLVAELDSALNAWVDDLPNHLQWEPNRMEDPNSIFFAQSVHLYCSYYHVQMTIHRPFIPMIRKGASTALPSLAICTNAARSCSHVAEIARQRKKGGVLPHLIVRVVSLPVSLVEDMPRFPRSRLGSSCS</sequence>
<dbReference type="AlphaFoldDB" id="A0AAD7B2Q0"/>
<accession>A0AAD7B2Q0</accession>
<dbReference type="EMBL" id="JARKIF010000048">
    <property type="protein sequence ID" value="KAJ7607700.1"/>
    <property type="molecule type" value="Genomic_DNA"/>
</dbReference>
<keyword evidence="1" id="KW-0539">Nucleus</keyword>
<dbReference type="InterPro" id="IPR050987">
    <property type="entry name" value="AtrR-like"/>
</dbReference>
<comment type="caution">
    <text evidence="2">The sequence shown here is derived from an EMBL/GenBank/DDBJ whole genome shotgun (WGS) entry which is preliminary data.</text>
</comment>
<evidence type="ECO:0000313" key="2">
    <source>
        <dbReference type="EMBL" id="KAJ7607700.1"/>
    </source>
</evidence>
<keyword evidence="3" id="KW-1185">Reference proteome</keyword>